<dbReference type="PROSITE" id="PS50995">
    <property type="entry name" value="HTH_MARR_2"/>
    <property type="match status" value="1"/>
</dbReference>
<dbReference type="InterPro" id="IPR000835">
    <property type="entry name" value="HTH_MarR-typ"/>
</dbReference>
<dbReference type="PANTHER" id="PTHR33164:SF99">
    <property type="entry name" value="MARR FAMILY REGULATORY PROTEIN"/>
    <property type="match status" value="1"/>
</dbReference>
<name>A0A934KLA7_9BACT</name>
<gene>
    <name evidence="2" type="ORF">JF888_13255</name>
</gene>
<organism evidence="2 3">
    <name type="scientific">Candidatus Dormiibacter inghamiae</name>
    <dbReference type="NCBI Taxonomy" id="3127013"/>
    <lineage>
        <taxon>Bacteria</taxon>
        <taxon>Bacillati</taxon>
        <taxon>Candidatus Dormiibacterota</taxon>
        <taxon>Candidatus Dormibacteria</taxon>
        <taxon>Candidatus Dormibacterales</taxon>
        <taxon>Candidatus Dormibacteraceae</taxon>
        <taxon>Candidatus Dormiibacter</taxon>
    </lineage>
</organism>
<dbReference type="SUPFAM" id="SSF46785">
    <property type="entry name" value="Winged helix' DNA-binding domain"/>
    <property type="match status" value="1"/>
</dbReference>
<dbReference type="InterPro" id="IPR036388">
    <property type="entry name" value="WH-like_DNA-bd_sf"/>
</dbReference>
<dbReference type="RefSeq" id="WP_338181275.1">
    <property type="nucleotide sequence ID" value="NZ_JAEKNQ010000054.1"/>
</dbReference>
<dbReference type="Proteomes" id="UP000620075">
    <property type="component" value="Unassembled WGS sequence"/>
</dbReference>
<dbReference type="EMBL" id="JAEKNQ010000054">
    <property type="protein sequence ID" value="MBJ7604140.1"/>
    <property type="molecule type" value="Genomic_DNA"/>
</dbReference>
<accession>A0A934KLA7</accession>
<dbReference type="SMART" id="SM00347">
    <property type="entry name" value="HTH_MARR"/>
    <property type="match status" value="1"/>
</dbReference>
<feature type="domain" description="HTH marR-type" evidence="1">
    <location>
        <begin position="23"/>
        <end position="152"/>
    </location>
</feature>
<dbReference type="Gene3D" id="1.10.10.10">
    <property type="entry name" value="Winged helix-like DNA-binding domain superfamily/Winged helix DNA-binding domain"/>
    <property type="match status" value="1"/>
</dbReference>
<protein>
    <submittedName>
        <fullName evidence="2">MarR family transcriptional regulator</fullName>
    </submittedName>
</protein>
<dbReference type="InterPro" id="IPR039422">
    <property type="entry name" value="MarR/SlyA-like"/>
</dbReference>
<proteinExistence type="predicted"/>
<sequence length="160" mass="17140">MVHNRSVSSSARPAAAQQGSGQVEKIVGLLFQAVGLLQDHFASCAASCGLSVAQAAAIQQMRGPLTMRELADRIGCDPSNVTGITDRLEARALVVRQLDPADRRIKMLVLTSAGAELRGRLQEQLLNRPAPITGLNGEEQDQLHDLLQRALPTVREQPGS</sequence>
<reference evidence="2 3" key="1">
    <citation type="submission" date="2020-10" db="EMBL/GenBank/DDBJ databases">
        <title>Ca. Dormibacterota MAGs.</title>
        <authorList>
            <person name="Montgomery K."/>
        </authorList>
    </citation>
    <scope>NUCLEOTIDE SEQUENCE [LARGE SCALE GENOMIC DNA]</scope>
    <source>
        <strain evidence="2">SC8811_S16_3</strain>
    </source>
</reference>
<dbReference type="PANTHER" id="PTHR33164">
    <property type="entry name" value="TRANSCRIPTIONAL REGULATOR, MARR FAMILY"/>
    <property type="match status" value="1"/>
</dbReference>
<dbReference type="GO" id="GO:0003700">
    <property type="term" value="F:DNA-binding transcription factor activity"/>
    <property type="evidence" value="ECO:0007669"/>
    <property type="project" value="InterPro"/>
</dbReference>
<dbReference type="InterPro" id="IPR036390">
    <property type="entry name" value="WH_DNA-bd_sf"/>
</dbReference>
<dbReference type="GO" id="GO:0006950">
    <property type="term" value="P:response to stress"/>
    <property type="evidence" value="ECO:0007669"/>
    <property type="project" value="TreeGrafter"/>
</dbReference>
<dbReference type="PRINTS" id="PR00598">
    <property type="entry name" value="HTHMARR"/>
</dbReference>
<evidence type="ECO:0000313" key="3">
    <source>
        <dbReference type="Proteomes" id="UP000620075"/>
    </source>
</evidence>
<evidence type="ECO:0000313" key="2">
    <source>
        <dbReference type="EMBL" id="MBJ7604140.1"/>
    </source>
</evidence>
<evidence type="ECO:0000259" key="1">
    <source>
        <dbReference type="PROSITE" id="PS50995"/>
    </source>
</evidence>
<dbReference type="AlphaFoldDB" id="A0A934KLA7"/>
<comment type="caution">
    <text evidence="2">The sequence shown here is derived from an EMBL/GenBank/DDBJ whole genome shotgun (WGS) entry which is preliminary data.</text>
</comment>
<dbReference type="Pfam" id="PF01047">
    <property type="entry name" value="MarR"/>
    <property type="match status" value="1"/>
</dbReference>